<dbReference type="GO" id="GO:1902600">
    <property type="term" value="P:proton transmembrane transport"/>
    <property type="evidence" value="ECO:0007669"/>
    <property type="project" value="InterPro"/>
</dbReference>
<comment type="caution">
    <text evidence="12">The sequence shown here is derived from an EMBL/GenBank/DDBJ whole genome shotgun (WGS) entry which is preliminary data.</text>
</comment>
<feature type="transmembrane region" description="Helical" evidence="9">
    <location>
        <begin position="56"/>
        <end position="75"/>
    </location>
</feature>
<dbReference type="GO" id="GO:0008324">
    <property type="term" value="F:monoatomic cation transmembrane transporter activity"/>
    <property type="evidence" value="ECO:0007669"/>
    <property type="project" value="InterPro"/>
</dbReference>
<feature type="transmembrane region" description="Helical" evidence="9">
    <location>
        <begin position="330"/>
        <end position="351"/>
    </location>
</feature>
<dbReference type="Proteomes" id="UP000216316">
    <property type="component" value="Unassembled WGS sequence"/>
</dbReference>
<dbReference type="Pfam" id="PF02080">
    <property type="entry name" value="TrkA_C"/>
    <property type="match status" value="1"/>
</dbReference>
<feature type="transmembrane region" description="Helical" evidence="9">
    <location>
        <begin position="96"/>
        <end position="118"/>
    </location>
</feature>
<dbReference type="InterPro" id="IPR038770">
    <property type="entry name" value="Na+/solute_symporter_sf"/>
</dbReference>
<dbReference type="Gene3D" id="3.30.70.1450">
    <property type="entry name" value="Regulator of K+ conductance, C-terminal domain"/>
    <property type="match status" value="1"/>
</dbReference>
<dbReference type="SUPFAM" id="SSF116726">
    <property type="entry name" value="TrkA C-terminal domain-like"/>
    <property type="match status" value="1"/>
</dbReference>
<dbReference type="GO" id="GO:0015297">
    <property type="term" value="F:antiporter activity"/>
    <property type="evidence" value="ECO:0007669"/>
    <property type="project" value="UniProtKB-KW"/>
</dbReference>
<dbReference type="Gene3D" id="3.40.50.720">
    <property type="entry name" value="NAD(P)-binding Rossmann-like Domain"/>
    <property type="match status" value="1"/>
</dbReference>
<evidence type="ECO:0000313" key="12">
    <source>
        <dbReference type="EMBL" id="OYR90727.1"/>
    </source>
</evidence>
<dbReference type="RefSeq" id="WP_057718122.1">
    <property type="nucleotide sequence ID" value="NZ_CAJUTI010000001.1"/>
</dbReference>
<keyword evidence="8 9" id="KW-0472">Membrane</keyword>
<dbReference type="GO" id="GO:0016020">
    <property type="term" value="C:membrane"/>
    <property type="evidence" value="ECO:0007669"/>
    <property type="project" value="UniProtKB-SubCell"/>
</dbReference>
<evidence type="ECO:0000256" key="8">
    <source>
        <dbReference type="ARBA" id="ARBA00023136"/>
    </source>
</evidence>
<protein>
    <submittedName>
        <fullName evidence="12">Potassium transporter</fullName>
    </submittedName>
</protein>
<dbReference type="Pfam" id="PF00999">
    <property type="entry name" value="Na_H_Exchanger"/>
    <property type="match status" value="1"/>
</dbReference>
<reference evidence="12 13" key="1">
    <citation type="submission" date="2017-04" db="EMBL/GenBank/DDBJ databases">
        <authorList>
            <person name="Afonso C.L."/>
            <person name="Miller P.J."/>
            <person name="Scott M.A."/>
            <person name="Spackman E."/>
            <person name="Goraichik I."/>
            <person name="Dimitrov K.M."/>
            <person name="Suarez D.L."/>
            <person name="Swayne D.E."/>
        </authorList>
    </citation>
    <scope>NUCLEOTIDE SEQUENCE [LARGE SCALE GENOMIC DNA]</scope>
    <source>
        <strain evidence="12 13">609q</strain>
    </source>
</reference>
<dbReference type="SUPFAM" id="SSF51735">
    <property type="entry name" value="NAD(P)-binding Rossmann-fold domains"/>
    <property type="match status" value="1"/>
</dbReference>
<dbReference type="Pfam" id="PF02254">
    <property type="entry name" value="TrkA_N"/>
    <property type="match status" value="1"/>
</dbReference>
<feature type="transmembrane region" description="Helical" evidence="9">
    <location>
        <begin position="224"/>
        <end position="250"/>
    </location>
</feature>
<evidence type="ECO:0000256" key="1">
    <source>
        <dbReference type="ARBA" id="ARBA00004141"/>
    </source>
</evidence>
<dbReference type="AlphaFoldDB" id="A0A256LDR5"/>
<keyword evidence="14" id="KW-1185">Reference proteome</keyword>
<reference evidence="13 14" key="3">
    <citation type="submission" date="2017-09" db="EMBL/GenBank/DDBJ databases">
        <title>Tripartite evolution among Lactobacillus johnsonii, Lactobacillus taiwanensis, Lactobacillus reuteri and their rodent host.</title>
        <authorList>
            <person name="Wang T."/>
            <person name="Knowles S."/>
            <person name="Cheng C."/>
        </authorList>
    </citation>
    <scope>NUCLEOTIDE SEQUENCE [LARGE SCALE GENOMIC DNA]</scope>
    <source>
        <strain evidence="12 13">609q</strain>
        <strain evidence="11 14">609u</strain>
    </source>
</reference>
<dbReference type="PANTHER" id="PTHR43562">
    <property type="entry name" value="NAPA-TYPE SODIUM/HYDROGEN ANTIPORTER"/>
    <property type="match status" value="1"/>
</dbReference>
<sequence length="608" mass="67780">MDLSLLIVSLAALVIPILMARFKINAIPTAVAEIVTGIILGKSLLNTIKITSSVSLLSNLGVILLMFLSGMEINFDLFKKKDLPDSKQSKVNPARIAIISFVTITITAFALAEILKFMGLFSDGMLAMIIFMTVALGVVIATLKEKEILSRPIGQTILLTAVLGEVIPLLLLTIYASINGGNAGRLWLIILLFLVAIILLKRFKQPYHWFNKISKSTTQLDIRLAFFLIFTLVTVAERVGAENILGAFLAGMVMKLLEPSEATMDKLTSIGYGFFIPIFFITTGVKLDLKTLLTNPNALMLIPVLVLFLLLAKLPIFLVYVRNFNKRNSIAGTFLIMTTITIVLPTLEVARKLNAITETQSDAFILAAVVACILGPILFNSIFKLTKEDKIKQRVVMMGTNVMTVPVAQELHDNWYDVLLVTHKKENYDTYKSKVENLKLINGLSEEALDKAGIFNCDILVAGFIEDNLNRKIAQLAKEHGVQRVIASQEKPKPEIIKNLKSENIEIYNVFNVQTSVLRALIESPSILRILTDTKNGLFEVTVRNHKYAGQKLMNLDFIEQMTVSRIWRNSKWLVPHGNTIIEVGDHLIFTAKGEDAERIREELGRRN</sequence>
<dbReference type="InterPro" id="IPR006153">
    <property type="entry name" value="Cation/H_exchanger_TM"/>
</dbReference>
<dbReference type="Gene3D" id="1.20.1530.20">
    <property type="match status" value="1"/>
</dbReference>
<dbReference type="GO" id="GO:0006813">
    <property type="term" value="P:potassium ion transport"/>
    <property type="evidence" value="ECO:0007669"/>
    <property type="project" value="InterPro"/>
</dbReference>
<reference evidence="11 14" key="2">
    <citation type="submission" date="2017-05" db="EMBL/GenBank/DDBJ databases">
        <authorList>
            <person name="Lin X.B."/>
            <person name="Stothard P."/>
            <person name="Tasseva G."/>
            <person name="Walter J."/>
        </authorList>
    </citation>
    <scope>NUCLEOTIDE SEQUENCE [LARGE SCALE GENOMIC DNA]</scope>
    <source>
        <strain evidence="11 14">609u</strain>
    </source>
</reference>
<feature type="transmembrane region" description="Helical" evidence="9">
    <location>
        <begin position="270"/>
        <end position="287"/>
    </location>
</feature>
<evidence type="ECO:0000313" key="14">
    <source>
        <dbReference type="Proteomes" id="UP000216316"/>
    </source>
</evidence>
<proteinExistence type="inferred from homology"/>
<feature type="transmembrane region" description="Helical" evidence="9">
    <location>
        <begin position="156"/>
        <end position="178"/>
    </location>
</feature>
<dbReference type="EMBL" id="NGNX01000044">
    <property type="protein sequence ID" value="OYR90727.1"/>
    <property type="molecule type" value="Genomic_DNA"/>
</dbReference>
<feature type="transmembrane region" description="Helical" evidence="9">
    <location>
        <begin position="184"/>
        <end position="203"/>
    </location>
</feature>
<dbReference type="InterPro" id="IPR036291">
    <property type="entry name" value="NAD(P)-bd_dom_sf"/>
</dbReference>
<gene>
    <name evidence="11" type="ORF">CBF53_07345</name>
    <name evidence="12" type="ORF">CBF70_08740</name>
</gene>
<keyword evidence="5 9" id="KW-0812">Transmembrane</keyword>
<evidence type="ECO:0000313" key="13">
    <source>
        <dbReference type="Proteomes" id="UP000215828"/>
    </source>
</evidence>
<keyword evidence="3" id="KW-0813">Transport</keyword>
<evidence type="ECO:0000259" key="10">
    <source>
        <dbReference type="PROSITE" id="PS51202"/>
    </source>
</evidence>
<feature type="domain" description="RCK C-terminal" evidence="10">
    <location>
        <begin position="525"/>
        <end position="606"/>
    </location>
</feature>
<organism evidence="12 13">
    <name type="scientific">Lactobacillus taiwanensis</name>
    <dbReference type="NCBI Taxonomy" id="508451"/>
    <lineage>
        <taxon>Bacteria</taxon>
        <taxon>Bacillati</taxon>
        <taxon>Bacillota</taxon>
        <taxon>Bacilli</taxon>
        <taxon>Lactobacillales</taxon>
        <taxon>Lactobacillaceae</taxon>
        <taxon>Lactobacillus</taxon>
    </lineage>
</organism>
<dbReference type="InterPro" id="IPR006037">
    <property type="entry name" value="RCK_C"/>
</dbReference>
<dbReference type="InterPro" id="IPR003148">
    <property type="entry name" value="RCK_N"/>
</dbReference>
<feature type="transmembrane region" description="Helical" evidence="9">
    <location>
        <begin position="124"/>
        <end position="144"/>
    </location>
</feature>
<evidence type="ECO:0000256" key="7">
    <source>
        <dbReference type="ARBA" id="ARBA00023065"/>
    </source>
</evidence>
<name>A0A256LDR5_9LACO</name>
<evidence type="ECO:0000256" key="9">
    <source>
        <dbReference type="SAM" id="Phobius"/>
    </source>
</evidence>
<evidence type="ECO:0000256" key="3">
    <source>
        <dbReference type="ARBA" id="ARBA00022448"/>
    </source>
</evidence>
<evidence type="ECO:0000256" key="6">
    <source>
        <dbReference type="ARBA" id="ARBA00022989"/>
    </source>
</evidence>
<feature type="transmembrane region" description="Helical" evidence="9">
    <location>
        <begin position="363"/>
        <end position="383"/>
    </location>
</feature>
<dbReference type="EMBL" id="NGNV01000033">
    <property type="protein sequence ID" value="OYR87801.1"/>
    <property type="molecule type" value="Genomic_DNA"/>
</dbReference>
<dbReference type="Proteomes" id="UP000215828">
    <property type="component" value="Unassembled WGS sequence"/>
</dbReference>
<accession>A0A256LDR5</accession>
<comment type="similarity">
    <text evidence="2">Belongs to the monovalent cation:proton antiporter 2 (CPA2) transporter (TC 2.A.37) family.</text>
</comment>
<keyword evidence="4" id="KW-0050">Antiport</keyword>
<dbReference type="PANTHER" id="PTHR43562:SF1">
    <property type="entry name" value="NA(+)_H(+) ANTIPORTER YJBQ-RELATED"/>
    <property type="match status" value="1"/>
</dbReference>
<evidence type="ECO:0000256" key="2">
    <source>
        <dbReference type="ARBA" id="ARBA00005551"/>
    </source>
</evidence>
<dbReference type="PROSITE" id="PS51202">
    <property type="entry name" value="RCK_C"/>
    <property type="match status" value="1"/>
</dbReference>
<evidence type="ECO:0000313" key="11">
    <source>
        <dbReference type="EMBL" id="OYR87801.1"/>
    </source>
</evidence>
<feature type="transmembrane region" description="Helical" evidence="9">
    <location>
        <begin position="299"/>
        <end position="318"/>
    </location>
</feature>
<evidence type="ECO:0000256" key="4">
    <source>
        <dbReference type="ARBA" id="ARBA00022449"/>
    </source>
</evidence>
<evidence type="ECO:0000256" key="5">
    <source>
        <dbReference type="ARBA" id="ARBA00022692"/>
    </source>
</evidence>
<dbReference type="InterPro" id="IPR036721">
    <property type="entry name" value="RCK_C_sf"/>
</dbReference>
<comment type="subcellular location">
    <subcellularLocation>
        <location evidence="1">Membrane</location>
        <topology evidence="1">Multi-pass membrane protein</topology>
    </subcellularLocation>
</comment>
<keyword evidence="6 9" id="KW-1133">Transmembrane helix</keyword>
<keyword evidence="7" id="KW-0406">Ion transport</keyword>